<organism evidence="1 2">
    <name type="scientific">Dentiscutata heterogama</name>
    <dbReference type="NCBI Taxonomy" id="1316150"/>
    <lineage>
        <taxon>Eukaryota</taxon>
        <taxon>Fungi</taxon>
        <taxon>Fungi incertae sedis</taxon>
        <taxon>Mucoromycota</taxon>
        <taxon>Glomeromycotina</taxon>
        <taxon>Glomeromycetes</taxon>
        <taxon>Diversisporales</taxon>
        <taxon>Gigasporaceae</taxon>
        <taxon>Dentiscutata</taxon>
    </lineage>
</organism>
<reference evidence="1" key="1">
    <citation type="submission" date="2021-06" db="EMBL/GenBank/DDBJ databases">
        <authorList>
            <person name="Kallberg Y."/>
            <person name="Tangrot J."/>
            <person name="Rosling A."/>
        </authorList>
    </citation>
    <scope>NUCLEOTIDE SEQUENCE</scope>
    <source>
        <strain evidence="1">IL203A</strain>
    </source>
</reference>
<sequence>MLSSGTTEDVSTNKNTFKGRDFLSDQNVLKNQNADFLTTELKKLLKKLNPRMKRHYNDIKSTEAKIAYLEGIKLVREQGELQMSSIFNTLTITITVTVTAKYIKDENSTRIFIVT</sequence>
<gene>
    <name evidence="1" type="ORF">DHETER_LOCUS9766</name>
</gene>
<comment type="caution">
    <text evidence="1">The sequence shown here is derived from an EMBL/GenBank/DDBJ whole genome shotgun (WGS) entry which is preliminary data.</text>
</comment>
<name>A0ACA9NQF4_9GLOM</name>
<proteinExistence type="predicted"/>
<dbReference type="Proteomes" id="UP000789702">
    <property type="component" value="Unassembled WGS sequence"/>
</dbReference>
<dbReference type="EMBL" id="CAJVPU010017724">
    <property type="protein sequence ID" value="CAG8661322.1"/>
    <property type="molecule type" value="Genomic_DNA"/>
</dbReference>
<evidence type="ECO:0000313" key="2">
    <source>
        <dbReference type="Proteomes" id="UP000789702"/>
    </source>
</evidence>
<protein>
    <submittedName>
        <fullName evidence="1">7062_t:CDS:1</fullName>
    </submittedName>
</protein>
<keyword evidence="2" id="KW-1185">Reference proteome</keyword>
<evidence type="ECO:0000313" key="1">
    <source>
        <dbReference type="EMBL" id="CAG8661322.1"/>
    </source>
</evidence>
<feature type="non-terminal residue" evidence="1">
    <location>
        <position position="115"/>
    </location>
</feature>
<accession>A0ACA9NQF4</accession>